<keyword evidence="6 9" id="KW-1133">Transmembrane helix</keyword>
<gene>
    <name evidence="11" type="ORF">H8923_14695</name>
</gene>
<dbReference type="InterPro" id="IPR018076">
    <property type="entry name" value="T2SS_GspF_dom"/>
</dbReference>
<evidence type="ECO:0000259" key="10">
    <source>
        <dbReference type="Pfam" id="PF00482"/>
    </source>
</evidence>
<dbReference type="InterPro" id="IPR001992">
    <property type="entry name" value="T2SS_GspF/T4SS_PilC_CS"/>
</dbReference>
<comment type="similarity">
    <text evidence="2 8">Belongs to the GSP F family.</text>
</comment>
<keyword evidence="12" id="KW-1185">Reference proteome</keyword>
<comment type="caution">
    <text evidence="11">The sequence shown here is derived from an EMBL/GenBank/DDBJ whole genome shotgun (WGS) entry which is preliminary data.</text>
</comment>
<feature type="domain" description="Type II secretion system protein GspF" evidence="10">
    <location>
        <begin position="270"/>
        <end position="392"/>
    </location>
</feature>
<comment type="subcellular location">
    <subcellularLocation>
        <location evidence="1 8">Cell membrane</location>
        <topology evidence="1 8">Multi-pass membrane protein</topology>
    </subcellularLocation>
</comment>
<dbReference type="RefSeq" id="WP_187127969.1">
    <property type="nucleotide sequence ID" value="NZ_JACRWE010000009.1"/>
</dbReference>
<feature type="transmembrane region" description="Helical" evidence="9">
    <location>
        <begin position="167"/>
        <end position="189"/>
    </location>
</feature>
<dbReference type="Gene3D" id="1.20.81.30">
    <property type="entry name" value="Type II secretion system (T2SS), domain F"/>
    <property type="match status" value="2"/>
</dbReference>
<evidence type="ECO:0000256" key="8">
    <source>
        <dbReference type="RuleBase" id="RU003923"/>
    </source>
</evidence>
<evidence type="ECO:0000256" key="9">
    <source>
        <dbReference type="SAM" id="Phobius"/>
    </source>
</evidence>
<keyword evidence="7 9" id="KW-0472">Membrane</keyword>
<dbReference type="EMBL" id="JACRWE010000009">
    <property type="protein sequence ID" value="MBC5998007.1"/>
    <property type="molecule type" value="Genomic_DNA"/>
</dbReference>
<dbReference type="Pfam" id="PF00482">
    <property type="entry name" value="T2SSF"/>
    <property type="match status" value="2"/>
</dbReference>
<evidence type="ECO:0000313" key="11">
    <source>
        <dbReference type="EMBL" id="MBC5998007.1"/>
    </source>
</evidence>
<evidence type="ECO:0000256" key="3">
    <source>
        <dbReference type="ARBA" id="ARBA00022448"/>
    </source>
</evidence>
<dbReference type="InterPro" id="IPR042094">
    <property type="entry name" value="T2SS_GspF_sf"/>
</dbReference>
<reference evidence="11 12" key="1">
    <citation type="submission" date="2020-08" db="EMBL/GenBank/DDBJ databases">
        <authorList>
            <person name="Liu C."/>
            <person name="Sun Q."/>
        </authorList>
    </citation>
    <scope>NUCLEOTIDE SEQUENCE [LARGE SCALE GENOMIC DNA]</scope>
    <source>
        <strain evidence="11 12">NSJ-18</strain>
    </source>
</reference>
<feature type="transmembrane region" description="Helical" evidence="9">
    <location>
        <begin position="373"/>
        <end position="393"/>
    </location>
</feature>
<dbReference type="InterPro" id="IPR003004">
    <property type="entry name" value="GspF/PilC"/>
</dbReference>
<evidence type="ECO:0000313" key="12">
    <source>
        <dbReference type="Proteomes" id="UP000609849"/>
    </source>
</evidence>
<evidence type="ECO:0000256" key="2">
    <source>
        <dbReference type="ARBA" id="ARBA00005745"/>
    </source>
</evidence>
<organism evidence="11 12">
    <name type="scientific">Romboutsia faecis</name>
    <dbReference type="NCBI Taxonomy" id="2764597"/>
    <lineage>
        <taxon>Bacteria</taxon>
        <taxon>Bacillati</taxon>
        <taxon>Bacillota</taxon>
        <taxon>Clostridia</taxon>
        <taxon>Peptostreptococcales</taxon>
        <taxon>Peptostreptococcaceae</taxon>
        <taxon>Romboutsia</taxon>
    </lineage>
</organism>
<dbReference type="PANTHER" id="PTHR30012">
    <property type="entry name" value="GENERAL SECRETION PATHWAY PROTEIN"/>
    <property type="match status" value="1"/>
</dbReference>
<evidence type="ECO:0000256" key="1">
    <source>
        <dbReference type="ARBA" id="ARBA00004651"/>
    </source>
</evidence>
<sequence length="400" mass="44918">MPKFEYRAISPSGEKITGIHESNSKFEITDMLRSNGYYPLKIEEKIESRNIEINIFQKITIKDIAIFCRQFYTMLDAGLTVNAALEILAQQTPNKKLKDIIKLVEDDVKRGETLSSAMGKYQDAFPNLLINMIEVGEESGNLDTIMLRMSDQYEKDNKINNKVRVAMIYPSILAVVAALVVAVLMVFVIPSFMETFESMGTELPAITKLLMSISGFISSNILFITLTIVILSVLFRIYAKTEHGMQTIGYLKLNLPIIDKLNEKIIVSRFTRTMSLLMSSGIPMIRSLELIADIVGNKIAEEIILKMRESVVRGEGIYKPISKSNIFPKMMATMVKIGEESGTLDDIMYKTADFYDDELESQIQATSAMIEPILIVVMGVVVGFIVVSIMLPMTSMYDSI</sequence>
<name>A0ABR7JSV9_9FIRM</name>
<evidence type="ECO:0000256" key="7">
    <source>
        <dbReference type="ARBA" id="ARBA00023136"/>
    </source>
</evidence>
<proteinExistence type="inferred from homology"/>
<evidence type="ECO:0000256" key="4">
    <source>
        <dbReference type="ARBA" id="ARBA00022475"/>
    </source>
</evidence>
<keyword evidence="3 8" id="KW-0813">Transport</keyword>
<dbReference type="PANTHER" id="PTHR30012:SF0">
    <property type="entry name" value="TYPE II SECRETION SYSTEM PROTEIN F-RELATED"/>
    <property type="match status" value="1"/>
</dbReference>
<feature type="domain" description="Type II secretion system protein GspF" evidence="10">
    <location>
        <begin position="67"/>
        <end position="190"/>
    </location>
</feature>
<evidence type="ECO:0000256" key="6">
    <source>
        <dbReference type="ARBA" id="ARBA00022989"/>
    </source>
</evidence>
<dbReference type="Proteomes" id="UP000609849">
    <property type="component" value="Unassembled WGS sequence"/>
</dbReference>
<keyword evidence="4" id="KW-1003">Cell membrane</keyword>
<keyword evidence="5 8" id="KW-0812">Transmembrane</keyword>
<feature type="transmembrane region" description="Helical" evidence="9">
    <location>
        <begin position="209"/>
        <end position="235"/>
    </location>
</feature>
<protein>
    <submittedName>
        <fullName evidence="11">Type II secretion system F family protein</fullName>
    </submittedName>
</protein>
<dbReference type="PROSITE" id="PS00874">
    <property type="entry name" value="T2SP_F"/>
    <property type="match status" value="1"/>
</dbReference>
<evidence type="ECO:0000256" key="5">
    <source>
        <dbReference type="ARBA" id="ARBA00022692"/>
    </source>
</evidence>
<dbReference type="PRINTS" id="PR00812">
    <property type="entry name" value="BCTERIALGSPF"/>
</dbReference>
<accession>A0ABR7JSV9</accession>